<dbReference type="InterPro" id="IPR035472">
    <property type="entry name" value="RpiR-like_SIS"/>
</dbReference>
<sequence length="291" mass="30515">MPAPPLDIVARLREIAEQGSRSDQRVAATILADPDFATHAAIARLAARAEVSEPTVTRFCRALGCDGLRDFKVRLAQAVAMAGRYLAAPAEGRDGRIPDTIAAGACGAIEMVCAGIDAADLAEAGRILAAARMVRAYGSGGTSSLAAVEMENRLFRLGLMVSACSDGEMQRMTAAAADAGTVILAYSVSGEVRPLVEAVTIAGHYGAHTIAVTAPGSPLAAAARLVLPFRVDEGTNIYRPSPARYALLALTDMLAMVVAERIGAPAVERMRRIRHHQALVKRNAQHLPLGD</sequence>
<protein>
    <submittedName>
        <fullName evidence="6">DNA-binding MurR/RpiR family transcriptional regulator</fullName>
    </submittedName>
</protein>
<keyword evidence="7" id="KW-1185">Reference proteome</keyword>
<dbReference type="GO" id="GO:0003677">
    <property type="term" value="F:DNA binding"/>
    <property type="evidence" value="ECO:0007669"/>
    <property type="project" value="UniProtKB-KW"/>
</dbReference>
<keyword evidence="1" id="KW-0805">Transcription regulation</keyword>
<dbReference type="PROSITE" id="PS51464">
    <property type="entry name" value="SIS"/>
    <property type="match status" value="1"/>
</dbReference>
<feature type="domain" description="HTH rpiR-type" evidence="4">
    <location>
        <begin position="6"/>
        <end position="82"/>
    </location>
</feature>
<dbReference type="SUPFAM" id="SSF46689">
    <property type="entry name" value="Homeodomain-like"/>
    <property type="match status" value="1"/>
</dbReference>
<dbReference type="InterPro" id="IPR000281">
    <property type="entry name" value="HTH_RpiR"/>
</dbReference>
<gene>
    <name evidence="6" type="ORF">QO011_004791</name>
</gene>
<organism evidence="6 7">
    <name type="scientific">Labrys wisconsinensis</name>
    <dbReference type="NCBI Taxonomy" id="425677"/>
    <lineage>
        <taxon>Bacteria</taxon>
        <taxon>Pseudomonadati</taxon>
        <taxon>Pseudomonadota</taxon>
        <taxon>Alphaproteobacteria</taxon>
        <taxon>Hyphomicrobiales</taxon>
        <taxon>Xanthobacteraceae</taxon>
        <taxon>Labrys</taxon>
    </lineage>
</organism>
<dbReference type="PROSITE" id="PS51071">
    <property type="entry name" value="HTH_RPIR"/>
    <property type="match status" value="1"/>
</dbReference>
<name>A0ABU0JEQ9_9HYPH</name>
<evidence type="ECO:0000256" key="1">
    <source>
        <dbReference type="ARBA" id="ARBA00023015"/>
    </source>
</evidence>
<dbReference type="Pfam" id="PF01418">
    <property type="entry name" value="HTH_6"/>
    <property type="match status" value="1"/>
</dbReference>
<dbReference type="EMBL" id="JAUSVX010000010">
    <property type="protein sequence ID" value="MDQ0471764.1"/>
    <property type="molecule type" value="Genomic_DNA"/>
</dbReference>
<dbReference type="InterPro" id="IPR047640">
    <property type="entry name" value="RpiR-like"/>
</dbReference>
<accession>A0ABU0JEQ9</accession>
<evidence type="ECO:0000313" key="7">
    <source>
        <dbReference type="Proteomes" id="UP001242480"/>
    </source>
</evidence>
<comment type="caution">
    <text evidence="6">The sequence shown here is derived from an EMBL/GenBank/DDBJ whole genome shotgun (WGS) entry which is preliminary data.</text>
</comment>
<dbReference type="Pfam" id="PF01380">
    <property type="entry name" value="SIS"/>
    <property type="match status" value="1"/>
</dbReference>
<dbReference type="PANTHER" id="PTHR30514">
    <property type="entry name" value="GLUCOKINASE"/>
    <property type="match status" value="1"/>
</dbReference>
<feature type="domain" description="SIS" evidence="5">
    <location>
        <begin position="124"/>
        <end position="264"/>
    </location>
</feature>
<proteinExistence type="predicted"/>
<evidence type="ECO:0000256" key="2">
    <source>
        <dbReference type="ARBA" id="ARBA00023125"/>
    </source>
</evidence>
<keyword evidence="3" id="KW-0804">Transcription</keyword>
<dbReference type="Proteomes" id="UP001242480">
    <property type="component" value="Unassembled WGS sequence"/>
</dbReference>
<reference evidence="6 7" key="1">
    <citation type="submission" date="2023-07" db="EMBL/GenBank/DDBJ databases">
        <title>Genomic Encyclopedia of Type Strains, Phase IV (KMG-IV): sequencing the most valuable type-strain genomes for metagenomic binning, comparative biology and taxonomic classification.</title>
        <authorList>
            <person name="Goeker M."/>
        </authorList>
    </citation>
    <scope>NUCLEOTIDE SEQUENCE [LARGE SCALE GENOMIC DNA]</scope>
    <source>
        <strain evidence="6 7">DSM 19619</strain>
    </source>
</reference>
<dbReference type="PANTHER" id="PTHR30514:SF1">
    <property type="entry name" value="HTH-TYPE TRANSCRIPTIONAL REGULATOR HEXR-RELATED"/>
    <property type="match status" value="1"/>
</dbReference>
<evidence type="ECO:0000259" key="5">
    <source>
        <dbReference type="PROSITE" id="PS51464"/>
    </source>
</evidence>
<evidence type="ECO:0000259" key="4">
    <source>
        <dbReference type="PROSITE" id="PS51071"/>
    </source>
</evidence>
<dbReference type="InterPro" id="IPR046348">
    <property type="entry name" value="SIS_dom_sf"/>
</dbReference>
<dbReference type="InterPro" id="IPR001347">
    <property type="entry name" value="SIS_dom"/>
</dbReference>
<dbReference type="CDD" id="cd05013">
    <property type="entry name" value="SIS_RpiR"/>
    <property type="match status" value="1"/>
</dbReference>
<dbReference type="InterPro" id="IPR036388">
    <property type="entry name" value="WH-like_DNA-bd_sf"/>
</dbReference>
<dbReference type="Gene3D" id="3.40.50.10490">
    <property type="entry name" value="Glucose-6-phosphate isomerase like protein, domain 1"/>
    <property type="match status" value="1"/>
</dbReference>
<dbReference type="RefSeq" id="WP_307277478.1">
    <property type="nucleotide sequence ID" value="NZ_JAUSVX010000010.1"/>
</dbReference>
<dbReference type="SUPFAM" id="SSF53697">
    <property type="entry name" value="SIS domain"/>
    <property type="match status" value="1"/>
</dbReference>
<evidence type="ECO:0000256" key="3">
    <source>
        <dbReference type="ARBA" id="ARBA00023163"/>
    </source>
</evidence>
<dbReference type="Gene3D" id="1.10.10.10">
    <property type="entry name" value="Winged helix-like DNA-binding domain superfamily/Winged helix DNA-binding domain"/>
    <property type="match status" value="1"/>
</dbReference>
<keyword evidence="2 6" id="KW-0238">DNA-binding</keyword>
<dbReference type="InterPro" id="IPR009057">
    <property type="entry name" value="Homeodomain-like_sf"/>
</dbReference>
<evidence type="ECO:0000313" key="6">
    <source>
        <dbReference type="EMBL" id="MDQ0471764.1"/>
    </source>
</evidence>